<evidence type="ECO:0000256" key="1">
    <source>
        <dbReference type="SAM" id="MobiDB-lite"/>
    </source>
</evidence>
<dbReference type="EMBL" id="CDMZ01003827">
    <property type="protein sequence ID" value="CEM47743.1"/>
    <property type="molecule type" value="Genomic_DNA"/>
</dbReference>
<feature type="region of interest" description="Disordered" evidence="1">
    <location>
        <begin position="107"/>
        <end position="161"/>
    </location>
</feature>
<proteinExistence type="predicted"/>
<gene>
    <name evidence="2" type="ORF">Cvel_1349</name>
</gene>
<feature type="compositionally biased region" description="Basic and acidic residues" evidence="1">
    <location>
        <begin position="57"/>
        <end position="82"/>
    </location>
</feature>
<organism evidence="2">
    <name type="scientific">Chromera velia CCMP2878</name>
    <dbReference type="NCBI Taxonomy" id="1169474"/>
    <lineage>
        <taxon>Eukaryota</taxon>
        <taxon>Sar</taxon>
        <taxon>Alveolata</taxon>
        <taxon>Colpodellida</taxon>
        <taxon>Chromeraceae</taxon>
        <taxon>Chromera</taxon>
    </lineage>
</organism>
<dbReference type="VEuPathDB" id="CryptoDB:Cvel_1349"/>
<protein>
    <submittedName>
        <fullName evidence="2">Uncharacterized protein</fullName>
    </submittedName>
</protein>
<name>A0A0G4HTI6_9ALVE</name>
<feature type="compositionally biased region" description="Gly residues" evidence="1">
    <location>
        <begin position="111"/>
        <end position="139"/>
    </location>
</feature>
<feature type="region of interest" description="Disordered" evidence="1">
    <location>
        <begin position="57"/>
        <end position="93"/>
    </location>
</feature>
<evidence type="ECO:0000313" key="2">
    <source>
        <dbReference type="EMBL" id="CEM47743.1"/>
    </source>
</evidence>
<reference evidence="2" key="1">
    <citation type="submission" date="2014-11" db="EMBL/GenBank/DDBJ databases">
        <authorList>
            <person name="Otto D Thomas"/>
            <person name="Naeem Raeece"/>
        </authorList>
    </citation>
    <scope>NUCLEOTIDE SEQUENCE</scope>
</reference>
<accession>A0A0G4HTI6</accession>
<feature type="compositionally biased region" description="Basic residues" evidence="1">
    <location>
        <begin position="142"/>
        <end position="161"/>
    </location>
</feature>
<sequence length="161" mass="16219">MGLEGESVSGEGKRTLCLGDGDLAPPVDVGDLRIVFGSSLGGLRFLWALRGSGLEVEERTRTKSEGGAKYDEGLRDSRRAEGSAEGIGRSSVSVGAAAADRHFVVDHDGRNLGGHRGGSCGGGGGVSGGGGGGGLGSSAGKGKAHLWARQRPGRPVRPARN</sequence>
<dbReference type="AlphaFoldDB" id="A0A0G4HTI6"/>